<reference evidence="1 2" key="1">
    <citation type="journal article" date="2012" name="J. Bacteriol.">
        <title>Complete genome sequence of a thermophilic methanogen, Methanocella conradii HZ254, isolated from Chinese rice field soil.</title>
        <authorList>
            <person name="Lu Z."/>
            <person name="Lu Y."/>
        </authorList>
    </citation>
    <scope>NUCLEOTIDE SEQUENCE [LARGE SCALE GENOMIC DNA]</scope>
    <source>
        <strain evidence="2">DSM 24694 / JCM 17849 / CGMCC 1.5162 / HZ254</strain>
    </source>
</reference>
<proteinExistence type="predicted"/>
<keyword evidence="2" id="KW-1185">Reference proteome</keyword>
<evidence type="ECO:0000313" key="1">
    <source>
        <dbReference type="EMBL" id="AFC99868.1"/>
    </source>
</evidence>
<dbReference type="HOGENOM" id="CLU_1631641_0_0_2"/>
<organism evidence="1 2">
    <name type="scientific">Methanocella conradii (strain DSM 24694 / JCM 17849 / CGMCC 1.5162 / HZ254)</name>
    <dbReference type="NCBI Taxonomy" id="1041930"/>
    <lineage>
        <taxon>Archaea</taxon>
        <taxon>Methanobacteriati</taxon>
        <taxon>Methanobacteriota</taxon>
        <taxon>Stenosarchaea group</taxon>
        <taxon>Methanomicrobia</taxon>
        <taxon>Methanocellales</taxon>
        <taxon>Methanocellaceae</taxon>
        <taxon>Methanocella</taxon>
    </lineage>
</organism>
<dbReference type="KEGG" id="mez:Mtc_1112"/>
<gene>
    <name evidence="1" type="ordered locus">Mtc_1112</name>
</gene>
<protein>
    <submittedName>
        <fullName evidence="1">Uncharacterized protein</fullName>
    </submittedName>
</protein>
<evidence type="ECO:0000313" key="2">
    <source>
        <dbReference type="Proteomes" id="UP000005233"/>
    </source>
</evidence>
<name>H8I7N3_METCZ</name>
<dbReference type="AlphaFoldDB" id="H8I7N3"/>
<dbReference type="EMBL" id="CP003243">
    <property type="protein sequence ID" value="AFC99868.1"/>
    <property type="molecule type" value="Genomic_DNA"/>
</dbReference>
<accession>H8I7N3</accession>
<dbReference type="Proteomes" id="UP000005233">
    <property type="component" value="Chromosome"/>
</dbReference>
<sequence>MSVFSSHFRSNRLFCRMYDSSGLPVRTNDMISMDTIMMALISAKMSELIVSPVVIYRAIKIPIVAQTASVNNRIAIVVHFHLPSSSLINDGDLSSIIDIIHTPTIYPMMSIVGYLHNYYFRTYRFVTGYCFIHFSMISFFHVFSCQEFISDIFYFLVIKNLF</sequence>